<name>A0ABN8F0A0_9BACT</name>
<dbReference type="Gene3D" id="1.10.287.130">
    <property type="match status" value="1"/>
</dbReference>
<dbReference type="CDD" id="cd17546">
    <property type="entry name" value="REC_hyHK_CKI1_RcsC-like"/>
    <property type="match status" value="1"/>
</dbReference>
<dbReference type="InterPro" id="IPR011006">
    <property type="entry name" value="CheY-like_superfamily"/>
</dbReference>
<dbReference type="InterPro" id="IPR003661">
    <property type="entry name" value="HisK_dim/P_dom"/>
</dbReference>
<reference evidence="11" key="1">
    <citation type="submission" date="2021-12" db="EMBL/GenBank/DDBJ databases">
        <authorList>
            <person name="Rodrigo-Torres L."/>
            <person name="Arahal R. D."/>
            <person name="Lucena T."/>
        </authorList>
    </citation>
    <scope>NUCLEOTIDE SEQUENCE</scope>
    <source>
        <strain evidence="11">CECT 8858</strain>
    </source>
</reference>
<evidence type="ECO:0000256" key="6">
    <source>
        <dbReference type="PROSITE-ProRule" id="PRU00169"/>
    </source>
</evidence>
<dbReference type="SUPFAM" id="SSF55874">
    <property type="entry name" value="ATPase domain of HSP90 chaperone/DNA topoisomerase II/histidine kinase"/>
    <property type="match status" value="1"/>
</dbReference>
<feature type="transmembrane region" description="Helical" evidence="7">
    <location>
        <begin position="176"/>
        <end position="201"/>
    </location>
</feature>
<dbReference type="InterPro" id="IPR036890">
    <property type="entry name" value="HATPase_C_sf"/>
</dbReference>
<dbReference type="CDD" id="cd00130">
    <property type="entry name" value="PAS"/>
    <property type="match status" value="1"/>
</dbReference>
<feature type="transmembrane region" description="Helical" evidence="7">
    <location>
        <begin position="33"/>
        <end position="51"/>
    </location>
</feature>
<feature type="domain" description="Response regulatory" evidence="9">
    <location>
        <begin position="664"/>
        <end position="781"/>
    </location>
</feature>
<dbReference type="Pfam" id="PF00072">
    <property type="entry name" value="Response_reg"/>
    <property type="match status" value="1"/>
</dbReference>
<dbReference type="Pfam" id="PF08447">
    <property type="entry name" value="PAS_3"/>
    <property type="match status" value="1"/>
</dbReference>
<proteinExistence type="predicted"/>
<evidence type="ECO:0000256" key="2">
    <source>
        <dbReference type="ARBA" id="ARBA00012438"/>
    </source>
</evidence>
<evidence type="ECO:0000256" key="3">
    <source>
        <dbReference type="ARBA" id="ARBA00022553"/>
    </source>
</evidence>
<dbReference type="PRINTS" id="PR00344">
    <property type="entry name" value="BCTRLSENSOR"/>
</dbReference>
<gene>
    <name evidence="11" type="primary">rcsC_12</name>
    <name evidence="11" type="ORF">EMA8858_03830</name>
</gene>
<dbReference type="PROSITE" id="PS50109">
    <property type="entry name" value="HIS_KIN"/>
    <property type="match status" value="1"/>
</dbReference>
<evidence type="ECO:0000313" key="11">
    <source>
        <dbReference type="EMBL" id="CAH0997696.1"/>
    </source>
</evidence>
<dbReference type="SUPFAM" id="SSF55785">
    <property type="entry name" value="PYP-like sensor domain (PAS domain)"/>
    <property type="match status" value="1"/>
</dbReference>
<evidence type="ECO:0000313" key="12">
    <source>
        <dbReference type="Proteomes" id="UP000837932"/>
    </source>
</evidence>
<feature type="modified residue" description="4-aspartylphosphate" evidence="6">
    <location>
        <position position="713"/>
    </location>
</feature>
<dbReference type="InterPro" id="IPR036097">
    <property type="entry name" value="HisK_dim/P_sf"/>
</dbReference>
<dbReference type="EC" id="2.7.13.3" evidence="2"/>
<evidence type="ECO:0000259" key="8">
    <source>
        <dbReference type="PROSITE" id="PS50109"/>
    </source>
</evidence>
<dbReference type="SUPFAM" id="SSF47384">
    <property type="entry name" value="Homodimeric domain of signal transducing histidine kinase"/>
    <property type="match status" value="1"/>
</dbReference>
<dbReference type="InterPro" id="IPR013655">
    <property type="entry name" value="PAS_fold_3"/>
</dbReference>
<dbReference type="InterPro" id="IPR035965">
    <property type="entry name" value="PAS-like_dom_sf"/>
</dbReference>
<evidence type="ECO:0000259" key="9">
    <source>
        <dbReference type="PROSITE" id="PS50110"/>
    </source>
</evidence>
<dbReference type="InterPro" id="IPR001789">
    <property type="entry name" value="Sig_transdc_resp-reg_receiver"/>
</dbReference>
<dbReference type="Proteomes" id="UP000837932">
    <property type="component" value="Unassembled WGS sequence"/>
</dbReference>
<sequence>MSFGRIKDWFSASFKTRHLKEFEVERIEFQTKAIILALKIGLIALPIMTVIDVIELYKVLSPFWWKGYVSTLVVTEVLFLVIQSKIKQLAVEVSTNEGSDKLKIWIILAVMLLTFIQYFTTFVAKNYGTEFTILAFAGSYFNLSFSLNTKERIWYNIYCLAIFFLGYFTLVPSSEILLDTVIVITALTIFLFFVGHFVYTWQLTQFAHNRELVNLAQEKNLQLSGSIRNQKEVLEVLCKEMGVSIDTSDFENAESLGLQTKAILQKFADYKQELLDSTLRYQDLFMNINDGVAILTETRKVKEANNTFLEILGVPRDEMNFIDLGKIVHPEDKEHSDEYIKKLITDGFYKNYIGRIIRGDNEIRYIEANSTAIIKNGVFAGSRDIVRDITHRKLAEQEIEKARNSEKQFLANMSHEIRTPLNAIIGITHLLYDTSPNTQQTEYLDILKNSSRFLLNLITDLLDIAKMDAGKITEHPKDFDLKGLLKTIQQTFQMKVSPKGLTVDFMADSAMEQFYYADETLIYQVLFNLLGNADKFTETGHIGLKVKLLENTVEDTLFEFEVFDTGIGIPSDKMEFIFNKFTQIHDKNKVKSPGTGLGLSICKQIVEFLGGTIWAESAIGKGTKVFFTLRLKKGKTKKSEAQNTAVLVADKAQKALQQTIEGVKILLVEDNDLNRKYACTLLGKWNVDCDVALDGSEAYQKAQLKKYDIILMDIQMPIMDGYEATIKIINTENLNNSTPIIALTADALVTQREKALACGMVDIVSKPFTPVQLKEAIMKYYF</sequence>
<protein>
    <recommendedName>
        <fullName evidence="2">histidine kinase</fullName>
        <ecNumber evidence="2">2.7.13.3</ecNumber>
    </recommendedName>
</protein>
<dbReference type="CDD" id="cd00082">
    <property type="entry name" value="HisKA"/>
    <property type="match status" value="1"/>
</dbReference>
<accession>A0ABN8F0A0</accession>
<keyword evidence="7" id="KW-0812">Transmembrane</keyword>
<dbReference type="CDD" id="cd16922">
    <property type="entry name" value="HATPase_EvgS-ArcB-TorS-like"/>
    <property type="match status" value="1"/>
</dbReference>
<dbReference type="SMART" id="SM00388">
    <property type="entry name" value="HisKA"/>
    <property type="match status" value="1"/>
</dbReference>
<evidence type="ECO:0000256" key="1">
    <source>
        <dbReference type="ARBA" id="ARBA00000085"/>
    </source>
</evidence>
<dbReference type="SMART" id="SM00091">
    <property type="entry name" value="PAS"/>
    <property type="match status" value="1"/>
</dbReference>
<dbReference type="SUPFAM" id="SSF52172">
    <property type="entry name" value="CheY-like"/>
    <property type="match status" value="1"/>
</dbReference>
<dbReference type="NCBIfam" id="TIGR00229">
    <property type="entry name" value="sensory_box"/>
    <property type="match status" value="1"/>
</dbReference>
<dbReference type="Pfam" id="PF02518">
    <property type="entry name" value="HATPase_c"/>
    <property type="match status" value="1"/>
</dbReference>
<keyword evidence="4 11" id="KW-0808">Transferase</keyword>
<feature type="transmembrane region" description="Helical" evidence="7">
    <location>
        <begin position="153"/>
        <end position="170"/>
    </location>
</feature>
<keyword evidence="7" id="KW-1133">Transmembrane helix</keyword>
<dbReference type="Pfam" id="PF00512">
    <property type="entry name" value="HisKA"/>
    <property type="match status" value="1"/>
</dbReference>
<feature type="domain" description="Histidine kinase" evidence="8">
    <location>
        <begin position="412"/>
        <end position="633"/>
    </location>
</feature>
<keyword evidence="5 11" id="KW-0418">Kinase</keyword>
<dbReference type="InterPro" id="IPR005467">
    <property type="entry name" value="His_kinase_dom"/>
</dbReference>
<evidence type="ECO:0000256" key="7">
    <source>
        <dbReference type="SAM" id="Phobius"/>
    </source>
</evidence>
<keyword evidence="3 6" id="KW-0597">Phosphoprotein</keyword>
<evidence type="ECO:0000256" key="4">
    <source>
        <dbReference type="ARBA" id="ARBA00022679"/>
    </source>
</evidence>
<feature type="transmembrane region" description="Helical" evidence="7">
    <location>
        <begin position="63"/>
        <end position="82"/>
    </location>
</feature>
<dbReference type="PANTHER" id="PTHR43047:SF64">
    <property type="entry name" value="HISTIDINE KINASE CONTAINING CHEY-HOMOLOGOUS RECEIVER DOMAIN AND PAS DOMAIN-RELATED"/>
    <property type="match status" value="1"/>
</dbReference>
<keyword evidence="7" id="KW-0472">Membrane</keyword>
<dbReference type="RefSeq" id="WP_238808506.1">
    <property type="nucleotide sequence ID" value="NZ_CAKLPY010000005.1"/>
</dbReference>
<comment type="caution">
    <text evidence="11">The sequence shown here is derived from an EMBL/GenBank/DDBJ whole genome shotgun (WGS) entry which is preliminary data.</text>
</comment>
<dbReference type="InterPro" id="IPR003594">
    <property type="entry name" value="HATPase_dom"/>
</dbReference>
<comment type="catalytic activity">
    <reaction evidence="1">
        <text>ATP + protein L-histidine = ADP + protein N-phospho-L-histidine.</text>
        <dbReference type="EC" id="2.7.13.3"/>
    </reaction>
</comment>
<dbReference type="InterPro" id="IPR000014">
    <property type="entry name" value="PAS"/>
</dbReference>
<dbReference type="Gene3D" id="3.40.50.2300">
    <property type="match status" value="1"/>
</dbReference>
<dbReference type="Gene3D" id="3.30.450.20">
    <property type="entry name" value="PAS domain"/>
    <property type="match status" value="1"/>
</dbReference>
<dbReference type="GO" id="GO:0004673">
    <property type="term" value="F:protein histidine kinase activity"/>
    <property type="evidence" value="ECO:0007669"/>
    <property type="project" value="UniProtKB-EC"/>
</dbReference>
<keyword evidence="12" id="KW-1185">Reference proteome</keyword>
<dbReference type="Gene3D" id="3.30.565.10">
    <property type="entry name" value="Histidine kinase-like ATPase, C-terminal domain"/>
    <property type="match status" value="1"/>
</dbReference>
<feature type="domain" description="PAS" evidence="10">
    <location>
        <begin position="277"/>
        <end position="347"/>
    </location>
</feature>
<dbReference type="EMBL" id="CAKLPY010000005">
    <property type="protein sequence ID" value="CAH0997696.1"/>
    <property type="molecule type" value="Genomic_DNA"/>
</dbReference>
<evidence type="ECO:0000256" key="5">
    <source>
        <dbReference type="ARBA" id="ARBA00022777"/>
    </source>
</evidence>
<evidence type="ECO:0000259" key="10">
    <source>
        <dbReference type="PROSITE" id="PS50112"/>
    </source>
</evidence>
<dbReference type="PROSITE" id="PS50112">
    <property type="entry name" value="PAS"/>
    <property type="match status" value="1"/>
</dbReference>
<dbReference type="PANTHER" id="PTHR43047">
    <property type="entry name" value="TWO-COMPONENT HISTIDINE PROTEIN KINASE"/>
    <property type="match status" value="1"/>
</dbReference>
<dbReference type="SMART" id="SM00448">
    <property type="entry name" value="REC"/>
    <property type="match status" value="1"/>
</dbReference>
<dbReference type="PROSITE" id="PS50110">
    <property type="entry name" value="RESPONSE_REGULATORY"/>
    <property type="match status" value="1"/>
</dbReference>
<dbReference type="InterPro" id="IPR004358">
    <property type="entry name" value="Sig_transdc_His_kin-like_C"/>
</dbReference>
<feature type="transmembrane region" description="Helical" evidence="7">
    <location>
        <begin position="102"/>
        <end position="121"/>
    </location>
</feature>
<dbReference type="SMART" id="SM00387">
    <property type="entry name" value="HATPase_c"/>
    <property type="match status" value="1"/>
</dbReference>
<organism evidence="11 12">
    <name type="scientific">Emticicia aquatica</name>
    <dbReference type="NCBI Taxonomy" id="1681835"/>
    <lineage>
        <taxon>Bacteria</taxon>
        <taxon>Pseudomonadati</taxon>
        <taxon>Bacteroidota</taxon>
        <taxon>Cytophagia</taxon>
        <taxon>Cytophagales</taxon>
        <taxon>Leadbetterellaceae</taxon>
        <taxon>Emticicia</taxon>
    </lineage>
</organism>